<comment type="caution">
    <text evidence="2">The sequence shown here is derived from an EMBL/GenBank/DDBJ whole genome shotgun (WGS) entry which is preliminary data.</text>
</comment>
<dbReference type="AlphaFoldDB" id="A0A4Z2FUY9"/>
<gene>
    <name evidence="2" type="ORF">EYF80_044980</name>
</gene>
<evidence type="ECO:0000256" key="1">
    <source>
        <dbReference type="SAM" id="MobiDB-lite"/>
    </source>
</evidence>
<accession>A0A4Z2FUY9</accession>
<dbReference type="Proteomes" id="UP000314294">
    <property type="component" value="Unassembled WGS sequence"/>
</dbReference>
<dbReference type="EMBL" id="SRLO01000882">
    <property type="protein sequence ID" value="TNN44831.1"/>
    <property type="molecule type" value="Genomic_DNA"/>
</dbReference>
<protein>
    <submittedName>
        <fullName evidence="2">Uncharacterized protein</fullName>
    </submittedName>
</protein>
<sequence>MEEHRRGEAGRERSCRDAGHRRGTPVRTAGPEVGVTHRTLTSCFSRGPGAEHSTPQGCDLQALQTHGCLTSAYHNTAARGGLNLKPRGAQLTLTRVAPFTLAL</sequence>
<keyword evidence="3" id="KW-1185">Reference proteome</keyword>
<feature type="region of interest" description="Disordered" evidence="1">
    <location>
        <begin position="1"/>
        <end position="34"/>
    </location>
</feature>
<evidence type="ECO:0000313" key="3">
    <source>
        <dbReference type="Proteomes" id="UP000314294"/>
    </source>
</evidence>
<name>A0A4Z2FUY9_9TELE</name>
<organism evidence="2 3">
    <name type="scientific">Liparis tanakae</name>
    <name type="common">Tanaka's snailfish</name>
    <dbReference type="NCBI Taxonomy" id="230148"/>
    <lineage>
        <taxon>Eukaryota</taxon>
        <taxon>Metazoa</taxon>
        <taxon>Chordata</taxon>
        <taxon>Craniata</taxon>
        <taxon>Vertebrata</taxon>
        <taxon>Euteleostomi</taxon>
        <taxon>Actinopterygii</taxon>
        <taxon>Neopterygii</taxon>
        <taxon>Teleostei</taxon>
        <taxon>Neoteleostei</taxon>
        <taxon>Acanthomorphata</taxon>
        <taxon>Eupercaria</taxon>
        <taxon>Perciformes</taxon>
        <taxon>Cottioidei</taxon>
        <taxon>Cottales</taxon>
        <taxon>Liparidae</taxon>
        <taxon>Liparis</taxon>
    </lineage>
</organism>
<proteinExistence type="predicted"/>
<reference evidence="2 3" key="1">
    <citation type="submission" date="2019-03" db="EMBL/GenBank/DDBJ databases">
        <title>First draft genome of Liparis tanakae, snailfish: a comprehensive survey of snailfish specific genes.</title>
        <authorList>
            <person name="Kim W."/>
            <person name="Song I."/>
            <person name="Jeong J.-H."/>
            <person name="Kim D."/>
            <person name="Kim S."/>
            <person name="Ryu S."/>
            <person name="Song J.Y."/>
            <person name="Lee S.K."/>
        </authorList>
    </citation>
    <scope>NUCLEOTIDE SEQUENCE [LARGE SCALE GENOMIC DNA]</scope>
    <source>
        <tissue evidence="2">Muscle</tissue>
    </source>
</reference>
<evidence type="ECO:0000313" key="2">
    <source>
        <dbReference type="EMBL" id="TNN44831.1"/>
    </source>
</evidence>
<feature type="compositionally biased region" description="Basic and acidic residues" evidence="1">
    <location>
        <begin position="1"/>
        <end position="20"/>
    </location>
</feature>